<comment type="caution">
    <text evidence="2">The sequence shown here is derived from an EMBL/GenBank/DDBJ whole genome shotgun (WGS) entry which is preliminary data.</text>
</comment>
<dbReference type="Proteomes" id="UP000245383">
    <property type="component" value="Unassembled WGS sequence"/>
</dbReference>
<dbReference type="EMBL" id="MBFR01000092">
    <property type="protein sequence ID" value="PVU94405.1"/>
    <property type="molecule type" value="Genomic_DNA"/>
</dbReference>
<evidence type="ECO:0000313" key="2">
    <source>
        <dbReference type="EMBL" id="PVU94405.1"/>
    </source>
</evidence>
<feature type="region of interest" description="Disordered" evidence="1">
    <location>
        <begin position="1"/>
        <end position="43"/>
    </location>
</feature>
<keyword evidence="3" id="KW-1185">Reference proteome</keyword>
<organism evidence="2 3">
    <name type="scientific">Smittium simulii</name>
    <dbReference type="NCBI Taxonomy" id="133385"/>
    <lineage>
        <taxon>Eukaryota</taxon>
        <taxon>Fungi</taxon>
        <taxon>Fungi incertae sedis</taxon>
        <taxon>Zoopagomycota</taxon>
        <taxon>Kickxellomycotina</taxon>
        <taxon>Harpellomycetes</taxon>
        <taxon>Harpellales</taxon>
        <taxon>Legeriomycetaceae</taxon>
        <taxon>Smittium</taxon>
    </lineage>
</organism>
<name>A0A2T9YPX4_9FUNG</name>
<feature type="compositionally biased region" description="Basic residues" evidence="1">
    <location>
        <begin position="27"/>
        <end position="37"/>
    </location>
</feature>
<reference evidence="2 3" key="1">
    <citation type="journal article" date="2018" name="MBio">
        <title>Comparative Genomics Reveals the Core Gene Toolbox for the Fungus-Insect Symbiosis.</title>
        <authorList>
            <person name="Wang Y."/>
            <person name="Stata M."/>
            <person name="Wang W."/>
            <person name="Stajich J.E."/>
            <person name="White M.M."/>
            <person name="Moncalvo J.M."/>
        </authorList>
    </citation>
    <scope>NUCLEOTIDE SEQUENCE [LARGE SCALE GENOMIC DNA]</scope>
    <source>
        <strain evidence="2 3">SWE-8-4</strain>
    </source>
</reference>
<dbReference type="AlphaFoldDB" id="A0A2T9YPX4"/>
<accession>A0A2T9YPX4</accession>
<protein>
    <submittedName>
        <fullName evidence="2">Uncharacterized protein</fullName>
    </submittedName>
</protein>
<sequence length="441" mass="49603">MSSANDSLPIIISDTNPPLARTANSTKKPKVNRKPKKSTPNASLTELFQKKKSKLDSLSNKLKNSPDDSISILTNCELQSTKPCSTEGLTGKTSNDDNSLLFLLSNKAFSKQGSTSKQNKAHVKKAQHTSNIYDMTRQNDVPDSFEHFLVKKIHFKSFSENIISNSTTDSLHISTTASNSALKIRKLQKSTKCHSLPTKKNTATKINKPPKTSRAQLLFEKKSNINLPNDNSLKIPIEQNTALPNNRLKSLKNLRDNTSYDVDTSYKSVPDASNIVACANIKSNKNITVNPPPLELNTNLNSTKSTEDLPYFFLPTHKKKQILLKSKNEFQENERAKKKKLSKNKFVGDIENIRVITDKDRIKFAEMNRNNTLECELPWPGQIFGTNEHVMSTNTTSSIKTGFTDCSIKNTLYDHVQSSNIFSSCEKYSYDKLNSFQRQLY</sequence>
<gene>
    <name evidence="2" type="ORF">BB561_002567</name>
</gene>
<proteinExistence type="predicted"/>
<evidence type="ECO:0000313" key="3">
    <source>
        <dbReference type="Proteomes" id="UP000245383"/>
    </source>
</evidence>
<evidence type="ECO:0000256" key="1">
    <source>
        <dbReference type="SAM" id="MobiDB-lite"/>
    </source>
</evidence>